<reference evidence="2 3" key="1">
    <citation type="submission" date="2024-06" db="EMBL/GenBank/DDBJ databases">
        <title>The Natural Products Discovery Center: Release of the First 8490 Sequenced Strains for Exploring Actinobacteria Biosynthetic Diversity.</title>
        <authorList>
            <person name="Kalkreuter E."/>
            <person name="Kautsar S.A."/>
            <person name="Yang D."/>
            <person name="Bader C.D."/>
            <person name="Teijaro C.N."/>
            <person name="Fluegel L."/>
            <person name="Davis C.M."/>
            <person name="Simpson J.R."/>
            <person name="Lauterbach L."/>
            <person name="Steele A.D."/>
            <person name="Gui C."/>
            <person name="Meng S."/>
            <person name="Li G."/>
            <person name="Viehrig K."/>
            <person name="Ye F."/>
            <person name="Su P."/>
            <person name="Kiefer A.F."/>
            <person name="Nichols A."/>
            <person name="Cepeda A.J."/>
            <person name="Yan W."/>
            <person name="Fan B."/>
            <person name="Jiang Y."/>
            <person name="Adhikari A."/>
            <person name="Zheng C.-J."/>
            <person name="Schuster L."/>
            <person name="Cowan T.M."/>
            <person name="Smanski M.J."/>
            <person name="Chevrette M.G."/>
            <person name="De Carvalho L.P.S."/>
            <person name="Shen B."/>
        </authorList>
    </citation>
    <scope>NUCLEOTIDE SEQUENCE [LARGE SCALE GENOMIC DNA]</scope>
    <source>
        <strain evidence="2 3">NPDC077434</strain>
    </source>
</reference>
<evidence type="ECO:0000256" key="1">
    <source>
        <dbReference type="SAM" id="Phobius"/>
    </source>
</evidence>
<keyword evidence="1" id="KW-1133">Transmembrane helix</keyword>
<feature type="transmembrane region" description="Helical" evidence="1">
    <location>
        <begin position="184"/>
        <end position="205"/>
    </location>
</feature>
<dbReference type="RefSeq" id="WP_052166724.1">
    <property type="nucleotide sequence ID" value="NZ_JBFBMH010000021.1"/>
</dbReference>
<evidence type="ECO:0000313" key="3">
    <source>
        <dbReference type="Proteomes" id="UP001553715"/>
    </source>
</evidence>
<keyword evidence="1" id="KW-0472">Membrane</keyword>
<keyword evidence="3" id="KW-1185">Reference proteome</keyword>
<keyword evidence="1" id="KW-0812">Transmembrane</keyword>
<dbReference type="EMBL" id="JBFBMH010000021">
    <property type="protein sequence ID" value="MEW1976065.1"/>
    <property type="molecule type" value="Genomic_DNA"/>
</dbReference>
<organism evidence="2 3">
    <name type="scientific">Microbacterium profundi</name>
    <dbReference type="NCBI Taxonomy" id="450380"/>
    <lineage>
        <taxon>Bacteria</taxon>
        <taxon>Bacillati</taxon>
        <taxon>Actinomycetota</taxon>
        <taxon>Actinomycetes</taxon>
        <taxon>Micrococcales</taxon>
        <taxon>Microbacteriaceae</taxon>
        <taxon>Microbacterium</taxon>
    </lineage>
</organism>
<name>A0ABV3LJI8_9MICO</name>
<sequence length="227" mass="24192">MIIRELLQTLRRGWAIVAVVLIATAGAAAFLMSTSGVYTTRTVVAFTLPDGTDLTDDGSAEPGIVTFAATVASEVDDNVMRPRYADADARAYGAGVRRGVFVGVPDVGGQWTVVHQRAVITVEVVGPTYQWVKEQQASTIARVIAAADSQQDAIGIAESARLLYTVEALSEEIEHVVPSRSSQIMAVAALGVAGAMVAVFAAAWWDARHKRYQFTAAGSRRRAEGVR</sequence>
<proteinExistence type="predicted"/>
<feature type="transmembrane region" description="Helical" evidence="1">
    <location>
        <begin position="12"/>
        <end position="32"/>
    </location>
</feature>
<gene>
    <name evidence="2" type="ORF">AB0301_13480</name>
</gene>
<comment type="caution">
    <text evidence="2">The sequence shown here is derived from an EMBL/GenBank/DDBJ whole genome shotgun (WGS) entry which is preliminary data.</text>
</comment>
<dbReference type="Proteomes" id="UP001553715">
    <property type="component" value="Unassembled WGS sequence"/>
</dbReference>
<evidence type="ECO:0008006" key="4">
    <source>
        <dbReference type="Google" id="ProtNLM"/>
    </source>
</evidence>
<protein>
    <recommendedName>
        <fullName evidence="4">Polysaccharide chain length determinant N-terminal domain-containing protein</fullName>
    </recommendedName>
</protein>
<accession>A0ABV3LJI8</accession>
<evidence type="ECO:0000313" key="2">
    <source>
        <dbReference type="EMBL" id="MEW1976065.1"/>
    </source>
</evidence>